<dbReference type="EMBL" id="PDCK01000042">
    <property type="protein sequence ID" value="PRQ37948.1"/>
    <property type="molecule type" value="Genomic_DNA"/>
</dbReference>
<proteinExistence type="predicted"/>
<organism evidence="2 3">
    <name type="scientific">Rosa chinensis</name>
    <name type="common">China rose</name>
    <dbReference type="NCBI Taxonomy" id="74649"/>
    <lineage>
        <taxon>Eukaryota</taxon>
        <taxon>Viridiplantae</taxon>
        <taxon>Streptophyta</taxon>
        <taxon>Embryophyta</taxon>
        <taxon>Tracheophyta</taxon>
        <taxon>Spermatophyta</taxon>
        <taxon>Magnoliopsida</taxon>
        <taxon>eudicotyledons</taxon>
        <taxon>Gunneridae</taxon>
        <taxon>Pentapetalae</taxon>
        <taxon>rosids</taxon>
        <taxon>fabids</taxon>
        <taxon>Rosales</taxon>
        <taxon>Rosaceae</taxon>
        <taxon>Rosoideae</taxon>
        <taxon>Rosoideae incertae sedis</taxon>
        <taxon>Rosa</taxon>
    </lineage>
</organism>
<comment type="caution">
    <text evidence="2">The sequence shown here is derived from an EMBL/GenBank/DDBJ whole genome shotgun (WGS) entry which is preliminary data.</text>
</comment>
<evidence type="ECO:0000313" key="2">
    <source>
        <dbReference type="EMBL" id="PRQ37948.1"/>
    </source>
</evidence>
<keyword evidence="2" id="KW-0371">Homeobox</keyword>
<keyword evidence="3" id="KW-1185">Reference proteome</keyword>
<keyword evidence="2" id="KW-0238">DNA-binding</keyword>
<dbReference type="AlphaFoldDB" id="A0A2P6QUU0"/>
<gene>
    <name evidence="2" type="ORF">RchiOBHm_Chr4g0408321</name>
</gene>
<evidence type="ECO:0000313" key="3">
    <source>
        <dbReference type="Proteomes" id="UP000238479"/>
    </source>
</evidence>
<sequence>MARAPCCDKANVKKGQWSPEEDKAKSWDSWNWWQLDSSATKSWLLDSSTRIKLTTLRLVIRTRGFLIKKPSCRNCRKSPLNLELCFFHDLASE</sequence>
<dbReference type="Proteomes" id="UP000238479">
    <property type="component" value="Chromosome 4"/>
</dbReference>
<name>A0A2P6QUU0_ROSCH</name>
<dbReference type="Gramene" id="PRQ37948">
    <property type="protein sequence ID" value="PRQ37948"/>
    <property type="gene ID" value="RchiOBHm_Chr4g0408321"/>
</dbReference>
<protein>
    <submittedName>
        <fullName evidence="2">Putative Homeobox domain-containing protein</fullName>
    </submittedName>
</protein>
<accession>A0A2P6QUU0</accession>
<feature type="region of interest" description="Disordered" evidence="1">
    <location>
        <begin position="1"/>
        <end position="23"/>
    </location>
</feature>
<evidence type="ECO:0000256" key="1">
    <source>
        <dbReference type="SAM" id="MobiDB-lite"/>
    </source>
</evidence>
<reference evidence="2 3" key="1">
    <citation type="journal article" date="2018" name="Nat. Genet.">
        <title>The Rosa genome provides new insights in the design of modern roses.</title>
        <authorList>
            <person name="Bendahmane M."/>
        </authorList>
    </citation>
    <scope>NUCLEOTIDE SEQUENCE [LARGE SCALE GENOMIC DNA]</scope>
    <source>
        <strain evidence="3">cv. Old Blush</strain>
    </source>
</reference>
<dbReference type="GO" id="GO:0003677">
    <property type="term" value="F:DNA binding"/>
    <property type="evidence" value="ECO:0007669"/>
    <property type="project" value="UniProtKB-KW"/>
</dbReference>